<dbReference type="RefSeq" id="WP_090786255.1">
    <property type="nucleotide sequence ID" value="NZ_BOND01000031.1"/>
</dbReference>
<dbReference type="Pfam" id="PF00440">
    <property type="entry name" value="TetR_N"/>
    <property type="match status" value="1"/>
</dbReference>
<dbReference type="InterPro" id="IPR009057">
    <property type="entry name" value="Homeodomain-like_sf"/>
</dbReference>
<organism evidence="6 7">
    <name type="scientific">Asanoa ishikariensis</name>
    <dbReference type="NCBI Taxonomy" id="137265"/>
    <lineage>
        <taxon>Bacteria</taxon>
        <taxon>Bacillati</taxon>
        <taxon>Actinomycetota</taxon>
        <taxon>Actinomycetes</taxon>
        <taxon>Micromonosporales</taxon>
        <taxon>Micromonosporaceae</taxon>
        <taxon>Asanoa</taxon>
    </lineage>
</organism>
<dbReference type="Proteomes" id="UP000199632">
    <property type="component" value="Unassembled WGS sequence"/>
</dbReference>
<dbReference type="PROSITE" id="PS50977">
    <property type="entry name" value="HTH_TETR_2"/>
    <property type="match status" value="1"/>
</dbReference>
<gene>
    <name evidence="6" type="ORF">SAMN05421684_0300</name>
</gene>
<keyword evidence="3" id="KW-0804">Transcription</keyword>
<dbReference type="PANTHER" id="PTHR30055:SF234">
    <property type="entry name" value="HTH-TYPE TRANSCRIPTIONAL REGULATOR BETI"/>
    <property type="match status" value="1"/>
</dbReference>
<dbReference type="InterPro" id="IPR050109">
    <property type="entry name" value="HTH-type_TetR-like_transc_reg"/>
</dbReference>
<dbReference type="GO" id="GO:0000976">
    <property type="term" value="F:transcription cis-regulatory region binding"/>
    <property type="evidence" value="ECO:0007669"/>
    <property type="project" value="TreeGrafter"/>
</dbReference>
<evidence type="ECO:0000256" key="4">
    <source>
        <dbReference type="PROSITE-ProRule" id="PRU00335"/>
    </source>
</evidence>
<evidence type="ECO:0000313" key="6">
    <source>
        <dbReference type="EMBL" id="SDY54802.1"/>
    </source>
</evidence>
<evidence type="ECO:0000256" key="1">
    <source>
        <dbReference type="ARBA" id="ARBA00023015"/>
    </source>
</evidence>
<reference evidence="7" key="1">
    <citation type="submission" date="2016-10" db="EMBL/GenBank/DDBJ databases">
        <authorList>
            <person name="Varghese N."/>
            <person name="Submissions S."/>
        </authorList>
    </citation>
    <scope>NUCLEOTIDE SEQUENCE [LARGE SCALE GENOMIC DNA]</scope>
    <source>
        <strain evidence="7">DSM 44718</strain>
    </source>
</reference>
<proteinExistence type="predicted"/>
<sequence length="209" mass="22833">MTSTAATGGRARPLPPEERRAALVAATLPLVVKHGAKVTTKQIAEAAGVAEGTIFRVFPDKESLVREAIATVLDPLPTVAALNGIDLDLPVRERMARAVDILRKRLETAFAVMSALRMDGPQHHKPEERPSHQPMLDAIERLVVPDEDKFRLPATEVARMLRLITFAGTHRIITDNHPLTTEEVVSVLLDGVLRRPDSDSHQSNPGESC</sequence>
<dbReference type="InterPro" id="IPR001647">
    <property type="entry name" value="HTH_TetR"/>
</dbReference>
<dbReference type="Gene3D" id="1.10.357.10">
    <property type="entry name" value="Tetracycline Repressor, domain 2"/>
    <property type="match status" value="1"/>
</dbReference>
<protein>
    <submittedName>
        <fullName evidence="6">Transcriptional regulator, TetR family</fullName>
    </submittedName>
</protein>
<name>A0A1H3KRK5_9ACTN</name>
<evidence type="ECO:0000313" key="7">
    <source>
        <dbReference type="Proteomes" id="UP000199632"/>
    </source>
</evidence>
<dbReference type="AlphaFoldDB" id="A0A1H3KRK5"/>
<keyword evidence="2 4" id="KW-0238">DNA-binding</keyword>
<dbReference type="PANTHER" id="PTHR30055">
    <property type="entry name" value="HTH-TYPE TRANSCRIPTIONAL REGULATOR RUTR"/>
    <property type="match status" value="1"/>
</dbReference>
<dbReference type="GO" id="GO:0003700">
    <property type="term" value="F:DNA-binding transcription factor activity"/>
    <property type="evidence" value="ECO:0007669"/>
    <property type="project" value="TreeGrafter"/>
</dbReference>
<dbReference type="PRINTS" id="PR00455">
    <property type="entry name" value="HTHTETR"/>
</dbReference>
<evidence type="ECO:0000259" key="5">
    <source>
        <dbReference type="PROSITE" id="PS50977"/>
    </source>
</evidence>
<evidence type="ECO:0000256" key="2">
    <source>
        <dbReference type="ARBA" id="ARBA00023125"/>
    </source>
</evidence>
<dbReference type="EMBL" id="FNQB01000001">
    <property type="protein sequence ID" value="SDY54802.1"/>
    <property type="molecule type" value="Genomic_DNA"/>
</dbReference>
<accession>A0A1H3KRK5</accession>
<dbReference type="SUPFAM" id="SSF46689">
    <property type="entry name" value="Homeodomain-like"/>
    <property type="match status" value="1"/>
</dbReference>
<dbReference type="STRING" id="137265.SAMN05421684_0300"/>
<feature type="domain" description="HTH tetR-type" evidence="5">
    <location>
        <begin position="17"/>
        <end position="76"/>
    </location>
</feature>
<feature type="DNA-binding region" description="H-T-H motif" evidence="4">
    <location>
        <begin position="39"/>
        <end position="58"/>
    </location>
</feature>
<keyword evidence="7" id="KW-1185">Reference proteome</keyword>
<keyword evidence="1" id="KW-0805">Transcription regulation</keyword>
<evidence type="ECO:0000256" key="3">
    <source>
        <dbReference type="ARBA" id="ARBA00023163"/>
    </source>
</evidence>